<dbReference type="Proteomes" id="UP000504637">
    <property type="component" value="Unplaced"/>
</dbReference>
<reference evidence="3" key="1">
    <citation type="submission" date="2020-01" db="EMBL/GenBank/DDBJ databases">
        <authorList>
            <consortium name="DOE Joint Genome Institute"/>
            <person name="Haridas S."/>
            <person name="Albert R."/>
            <person name="Binder M."/>
            <person name="Bloem J."/>
            <person name="Labutti K."/>
            <person name="Salamov A."/>
            <person name="Andreopoulos B."/>
            <person name="Baker S.E."/>
            <person name="Barry K."/>
            <person name="Bills G."/>
            <person name="Bluhm B.H."/>
            <person name="Cannon C."/>
            <person name="Castanera R."/>
            <person name="Culley D.E."/>
            <person name="Daum C."/>
            <person name="Ezra D."/>
            <person name="Gonzalez J.B."/>
            <person name="Henrissat B."/>
            <person name="Kuo A."/>
            <person name="Liang C."/>
            <person name="Lipzen A."/>
            <person name="Lutzoni F."/>
            <person name="Magnuson J."/>
            <person name="Mondo S."/>
            <person name="Nolan M."/>
            <person name="Ohm R."/>
            <person name="Pangilinan J."/>
            <person name="Park H.-J."/>
            <person name="Ramirez L."/>
            <person name="Alfaro M."/>
            <person name="Sun H."/>
            <person name="Tritt A."/>
            <person name="Yoshinaga Y."/>
            <person name="Zwiers L.-H."/>
            <person name="Turgeon B.G."/>
            <person name="Goodwin S.B."/>
            <person name="Spatafora J.W."/>
            <person name="Crous P.W."/>
            <person name="Grigoriev I.V."/>
        </authorList>
    </citation>
    <scope>NUCLEOTIDE SEQUENCE</scope>
    <source>
        <strain evidence="3">CBS 342.82</strain>
    </source>
</reference>
<sequence>MSPQKLLPDSHPSLGASMDDFEAREFSPTIPDLPSQHSGFRSNHNSEYSESSSRRSYSPPAWRKAGSGWFKHQQSGSPSRMGFSSTSPAWMGPDDEGEDGDLTAYRTARRIPLPESPVKGRTPSSSPEIVMTAQPVARELNIRFSTSLDVVQRTEPIEAMVKTVSKTWTHITRSRYNTFFYAMSTLLAYWLVSSLLSTPANSPSPDLIKVAAVAKSFEPVIYYSENGHDQIQQLHETGLAVWDLGEGMRSTNMTSAPLIVNQLDELSDSLKVLSLEMTRFFTSVDSDVDNIINVMEWIQLELATISESSPSTISSVWSNTHTILVGMGLSTESRVMQQIFGQTYQQKTKALLDRTFYEFLNVLETAITNELTFSLQLFTLFETIDKQFLNLQRTVIREQDQQERSESEFLGSLWTKVIGVNAGQLRKYEKNKELLHSVRERTVGNKRVLTEHNQRLLQLKSNLEILRQKLVSPLVRSTNSSTISVATQMKGLEATYAGLKRSRDEQKVKVRELVYGARPKHHDAGTKPVGIEAT</sequence>
<accession>A0A6J3M2D2</accession>
<protein>
    <submittedName>
        <fullName evidence="3">Uncharacterized protein</fullName>
    </submittedName>
</protein>
<reference evidence="3" key="2">
    <citation type="submission" date="2020-04" db="EMBL/GenBank/DDBJ databases">
        <authorList>
            <consortium name="NCBI Genome Project"/>
        </authorList>
    </citation>
    <scope>NUCLEOTIDE SEQUENCE</scope>
    <source>
        <strain evidence="3">CBS 342.82</strain>
    </source>
</reference>
<feature type="compositionally biased region" description="Polar residues" evidence="1">
    <location>
        <begin position="35"/>
        <end position="45"/>
    </location>
</feature>
<dbReference type="AlphaFoldDB" id="A0A6J3M2D2"/>
<proteinExistence type="predicted"/>
<feature type="compositionally biased region" description="Polar residues" evidence="1">
    <location>
        <begin position="72"/>
        <end position="88"/>
    </location>
</feature>
<name>A0A6J3M2D2_9PEZI</name>
<evidence type="ECO:0000313" key="3">
    <source>
        <dbReference type="RefSeq" id="XP_033459207.1"/>
    </source>
</evidence>
<feature type="region of interest" description="Disordered" evidence="1">
    <location>
        <begin position="1"/>
        <end position="101"/>
    </location>
</feature>
<reference evidence="3" key="3">
    <citation type="submission" date="2025-08" db="UniProtKB">
        <authorList>
            <consortium name="RefSeq"/>
        </authorList>
    </citation>
    <scope>IDENTIFICATION</scope>
    <source>
        <strain evidence="3">CBS 342.82</strain>
    </source>
</reference>
<dbReference type="GeneID" id="54359226"/>
<evidence type="ECO:0000313" key="2">
    <source>
        <dbReference type="Proteomes" id="UP000504637"/>
    </source>
</evidence>
<evidence type="ECO:0000256" key="1">
    <source>
        <dbReference type="SAM" id="MobiDB-lite"/>
    </source>
</evidence>
<dbReference type="RefSeq" id="XP_033459207.1">
    <property type="nucleotide sequence ID" value="XM_033601426.1"/>
</dbReference>
<keyword evidence="2" id="KW-1185">Reference proteome</keyword>
<dbReference type="OrthoDB" id="4202871at2759"/>
<organism evidence="3">
    <name type="scientific">Dissoconium aciculare CBS 342.82</name>
    <dbReference type="NCBI Taxonomy" id="1314786"/>
    <lineage>
        <taxon>Eukaryota</taxon>
        <taxon>Fungi</taxon>
        <taxon>Dikarya</taxon>
        <taxon>Ascomycota</taxon>
        <taxon>Pezizomycotina</taxon>
        <taxon>Dothideomycetes</taxon>
        <taxon>Dothideomycetidae</taxon>
        <taxon>Mycosphaerellales</taxon>
        <taxon>Dissoconiaceae</taxon>
        <taxon>Dissoconium</taxon>
    </lineage>
</organism>
<gene>
    <name evidence="3" type="ORF">K489DRAFT_320009</name>
</gene>
<feature type="compositionally biased region" description="Low complexity" evidence="1">
    <location>
        <begin position="46"/>
        <end position="58"/>
    </location>
</feature>